<protein>
    <submittedName>
        <fullName evidence="1">Uncharacterized protein</fullName>
    </submittedName>
</protein>
<dbReference type="KEGG" id="mhy:mhp581"/>
<name>Q5ZZX6_MESH2</name>
<sequence length="147" mass="17382">MTKDKIKTTLLDSIKNSAIIEGSGFVGGELIEKLIEKHNIFESLPKSRHKNMRQIFNYLISKRITDPGSIINAFDKKDDYSNQINTSKNSFYRLLDLVYESQNQLLDSLNKMVISELGKRGQWILFWFINSLFWDIWKKWIKNSWLF</sequence>
<accession>Q5ZZX6</accession>
<proteinExistence type="predicted"/>
<dbReference type="PhylomeDB" id="Q5ZZX6"/>
<dbReference type="EMBL" id="AE017332">
    <property type="protein sequence ID" value="AAV27973.1"/>
    <property type="molecule type" value="Genomic_DNA"/>
</dbReference>
<evidence type="ECO:0000313" key="2">
    <source>
        <dbReference type="Proteomes" id="UP000006822"/>
    </source>
</evidence>
<dbReference type="eggNOG" id="COG5421">
    <property type="taxonomic scope" value="Bacteria"/>
</dbReference>
<gene>
    <name evidence="1" type="ordered locus">mhp581</name>
</gene>
<reference evidence="1 2" key="1">
    <citation type="journal article" date="2004" name="J. Bacteriol.">
        <title>The genome sequence of Mycoplasma hyopneumoniae strain 232, the agent of swine mycoplasmosis.</title>
        <authorList>
            <person name="Minion F.C."/>
            <person name="Lefkowitz E.J."/>
            <person name="Madsen M.L."/>
            <person name="Cleary B.J."/>
            <person name="Swartzell S.M."/>
            <person name="Mahairas G.G."/>
        </authorList>
    </citation>
    <scope>NUCLEOTIDE SEQUENCE [LARGE SCALE GENOMIC DNA]</scope>
    <source>
        <strain evidence="1 2">232</strain>
    </source>
</reference>
<dbReference type="Proteomes" id="UP000006822">
    <property type="component" value="Chromosome"/>
</dbReference>
<organism evidence="1 2">
    <name type="scientific">Mesomycoplasma hyopneumoniae (strain 232)</name>
    <name type="common">Mycoplasma hyopneumoniae</name>
    <dbReference type="NCBI Taxonomy" id="295358"/>
    <lineage>
        <taxon>Bacteria</taxon>
        <taxon>Bacillati</taxon>
        <taxon>Mycoplasmatota</taxon>
        <taxon>Mycoplasmoidales</taxon>
        <taxon>Metamycoplasmataceae</taxon>
        <taxon>Mesomycoplasma</taxon>
    </lineage>
</organism>
<dbReference type="AlphaFoldDB" id="Q5ZZX6"/>
<dbReference type="HOGENOM" id="CLU_1765981_0_0_14"/>
<evidence type="ECO:0000313" key="1">
    <source>
        <dbReference type="EMBL" id="AAV27973.1"/>
    </source>
</evidence>